<feature type="domain" description="YknX-like C-terminal permuted SH3-like" evidence="3">
    <location>
        <begin position="131"/>
        <end position="199"/>
    </location>
</feature>
<dbReference type="GO" id="GO:1990281">
    <property type="term" value="C:efflux pump complex"/>
    <property type="evidence" value="ECO:0007669"/>
    <property type="project" value="TreeGrafter"/>
</dbReference>
<comment type="caution">
    <text evidence="4">The sequence shown here is derived from an EMBL/GenBank/DDBJ whole genome shotgun (WGS) entry which is preliminary data.</text>
</comment>
<dbReference type="PANTHER" id="PTHR30469:SF15">
    <property type="entry name" value="HLYD FAMILY OF SECRETION PROTEINS"/>
    <property type="match status" value="1"/>
</dbReference>
<dbReference type="Pfam" id="PF25954">
    <property type="entry name" value="Beta-barrel_RND_2"/>
    <property type="match status" value="1"/>
</dbReference>
<organism evidence="4 5">
    <name type="scientific">candidate division WOR-1 bacterium DG_54_3</name>
    <dbReference type="NCBI Taxonomy" id="1703775"/>
    <lineage>
        <taxon>Bacteria</taxon>
        <taxon>Bacillati</taxon>
        <taxon>Saganbacteria</taxon>
    </lineage>
</organism>
<comment type="similarity">
    <text evidence="1">Belongs to the membrane fusion protein (MFP) (TC 8.A.1) family.</text>
</comment>
<dbReference type="Gene3D" id="2.40.30.170">
    <property type="match status" value="1"/>
</dbReference>
<dbReference type="InterPro" id="IPR058792">
    <property type="entry name" value="Beta-barrel_RND_2"/>
</dbReference>
<dbReference type="FunFam" id="2.40.30.170:FF:000010">
    <property type="entry name" value="Efflux RND transporter periplasmic adaptor subunit"/>
    <property type="match status" value="1"/>
</dbReference>
<evidence type="ECO:0000313" key="4">
    <source>
        <dbReference type="EMBL" id="KPJ63302.1"/>
    </source>
</evidence>
<evidence type="ECO:0000256" key="1">
    <source>
        <dbReference type="ARBA" id="ARBA00009477"/>
    </source>
</evidence>
<dbReference type="Pfam" id="PF25989">
    <property type="entry name" value="YknX_C"/>
    <property type="match status" value="1"/>
</dbReference>
<proteinExistence type="inferred from homology"/>
<dbReference type="Gene3D" id="2.40.420.20">
    <property type="match status" value="1"/>
</dbReference>
<dbReference type="Proteomes" id="UP000051861">
    <property type="component" value="Unassembled WGS sequence"/>
</dbReference>
<dbReference type="GO" id="GO:0015562">
    <property type="term" value="F:efflux transmembrane transporter activity"/>
    <property type="evidence" value="ECO:0007669"/>
    <property type="project" value="TreeGrafter"/>
</dbReference>
<dbReference type="PANTHER" id="PTHR30469">
    <property type="entry name" value="MULTIDRUG RESISTANCE PROTEIN MDTA"/>
    <property type="match status" value="1"/>
</dbReference>
<reference evidence="4 5" key="1">
    <citation type="journal article" date="2015" name="Microbiome">
        <title>Genomic resolution of linkages in carbon, nitrogen, and sulfur cycling among widespread estuary sediment bacteria.</title>
        <authorList>
            <person name="Baker B.J."/>
            <person name="Lazar C.S."/>
            <person name="Teske A.P."/>
            <person name="Dick G.J."/>
        </authorList>
    </citation>
    <scope>NUCLEOTIDE SEQUENCE [LARGE SCALE GENOMIC DNA]</scope>
    <source>
        <strain evidence="4">DG_54_3</strain>
    </source>
</reference>
<dbReference type="AlphaFoldDB" id="A0A0S7XLN3"/>
<dbReference type="NCBIfam" id="TIGR01730">
    <property type="entry name" value="RND_mfp"/>
    <property type="match status" value="1"/>
</dbReference>
<dbReference type="SUPFAM" id="SSF111369">
    <property type="entry name" value="HlyD-like secretion proteins"/>
    <property type="match status" value="1"/>
</dbReference>
<gene>
    <name evidence="4" type="ORF">AMJ44_14605</name>
</gene>
<accession>A0A0S7XLN3</accession>
<feature type="domain" description="CusB-like beta-barrel" evidence="2">
    <location>
        <begin position="53"/>
        <end position="124"/>
    </location>
</feature>
<evidence type="ECO:0000259" key="3">
    <source>
        <dbReference type="Pfam" id="PF25989"/>
    </source>
</evidence>
<sequence>MENFNNLKLQLDWTKIRALSEGYITERLIEAGDRVNANTHVYTIEDFDPLLIRVFVPTSDAINLALGMSAEVTTEILKGLVFEGDVKLINPRIDVETGTVKVTVEVVDNSLRLQPGMFVEVRIAIGMKENVLVIPRKAILYKQNKSYVFVLNRRQVSQREVLLGLLEEDHVEVTDGLNESEVIVIVGVEGLKDGQRVDVIQ</sequence>
<dbReference type="InterPro" id="IPR058637">
    <property type="entry name" value="YknX-like_C"/>
</dbReference>
<dbReference type="InterPro" id="IPR006143">
    <property type="entry name" value="RND_pump_MFP"/>
</dbReference>
<protein>
    <submittedName>
        <fullName evidence="4">Uncharacterized protein</fullName>
    </submittedName>
</protein>
<evidence type="ECO:0000259" key="2">
    <source>
        <dbReference type="Pfam" id="PF25954"/>
    </source>
</evidence>
<evidence type="ECO:0000313" key="5">
    <source>
        <dbReference type="Proteomes" id="UP000051861"/>
    </source>
</evidence>
<name>A0A0S7XLN3_UNCSA</name>
<dbReference type="EMBL" id="LIZX01000239">
    <property type="protein sequence ID" value="KPJ63302.1"/>
    <property type="molecule type" value="Genomic_DNA"/>
</dbReference>